<evidence type="ECO:0000313" key="1">
    <source>
        <dbReference type="EMBL" id="ABC22786.1"/>
    </source>
</evidence>
<proteinExistence type="predicted"/>
<reference evidence="1 2" key="1">
    <citation type="journal article" date="2011" name="Stand. Genomic Sci.">
        <title>Complete genome sequence of Rhodospirillum rubrum type strain (S1).</title>
        <authorList>
            <person name="Munk A.C."/>
            <person name="Copeland A."/>
            <person name="Lucas S."/>
            <person name="Lapidus A."/>
            <person name="Del Rio T.G."/>
            <person name="Barry K."/>
            <person name="Detter J.C."/>
            <person name="Hammon N."/>
            <person name="Israni S."/>
            <person name="Pitluck S."/>
            <person name="Brettin T."/>
            <person name="Bruce D."/>
            <person name="Han C."/>
            <person name="Tapia R."/>
            <person name="Gilna P."/>
            <person name="Schmutz J."/>
            <person name="Larimer F."/>
            <person name="Land M."/>
            <person name="Kyrpides N.C."/>
            <person name="Mavromatis K."/>
            <person name="Richardson P."/>
            <person name="Rohde M."/>
            <person name="Goker M."/>
            <person name="Klenk H.P."/>
            <person name="Zhang Y."/>
            <person name="Roberts G.P."/>
            <person name="Reslewic S."/>
            <person name="Schwartz D.C."/>
        </authorList>
    </citation>
    <scope>NUCLEOTIDE SEQUENCE [LARGE SCALE GENOMIC DNA]</scope>
    <source>
        <strain evidence="2">ATCC 11170 / ATH 1.1.1 / DSM 467 / LMG 4362 / NCIMB 8255 / S1</strain>
    </source>
</reference>
<dbReference type="eggNOG" id="ENOG50333S7">
    <property type="taxonomic scope" value="Bacteria"/>
</dbReference>
<dbReference type="PhylomeDB" id="Q2RSV9"/>
<dbReference type="KEGG" id="rru:Rru_A1986"/>
<accession>Q2RSV9</accession>
<name>Q2RSV9_RHORT</name>
<dbReference type="HOGENOM" id="CLU_067089_1_0_5"/>
<dbReference type="EnsemblBacteria" id="ABC22786">
    <property type="protein sequence ID" value="ABC22786"/>
    <property type="gene ID" value="Rru_A1986"/>
</dbReference>
<dbReference type="EMBL" id="CP000230">
    <property type="protein sequence ID" value="ABC22786.1"/>
    <property type="molecule type" value="Genomic_DNA"/>
</dbReference>
<evidence type="ECO:0008006" key="3">
    <source>
        <dbReference type="Google" id="ProtNLM"/>
    </source>
</evidence>
<dbReference type="STRING" id="269796.Rru_A1986"/>
<protein>
    <recommendedName>
        <fullName evidence="3">Abi-like</fullName>
    </recommendedName>
</protein>
<evidence type="ECO:0000313" key="2">
    <source>
        <dbReference type="Proteomes" id="UP000001929"/>
    </source>
</evidence>
<dbReference type="Proteomes" id="UP000001929">
    <property type="component" value="Chromosome"/>
</dbReference>
<keyword evidence="2" id="KW-1185">Reference proteome</keyword>
<sequence>MGDQEFVVKSAFSYSDAVIDALETSLSPERMETYAKRSGNDREKAVRLYTWNTAISAAFYGPLQGLEVALRNALHRELAEKYGTNWYDNPAAGLDDGTLKRLSRARSELRRGRYADDPSHMVAALSFGFWVALLGAGGRTPDGGKANYEMTIWRSGVFRSFPHVRLSRKAVHEPLDYLRTFRNRIAHHEPIFDRHLAADYDSLLRVVGWINPKTRDWIEHHSRVPTLLAQSADDPGLTF</sequence>
<dbReference type="RefSeq" id="WP_011389739.1">
    <property type="nucleotide sequence ID" value="NC_007643.1"/>
</dbReference>
<organism evidence="1 2">
    <name type="scientific">Rhodospirillum rubrum (strain ATCC 11170 / ATH 1.1.1 / DSM 467 / LMG 4362 / NCIMB 8255 / S1)</name>
    <dbReference type="NCBI Taxonomy" id="269796"/>
    <lineage>
        <taxon>Bacteria</taxon>
        <taxon>Pseudomonadati</taxon>
        <taxon>Pseudomonadota</taxon>
        <taxon>Alphaproteobacteria</taxon>
        <taxon>Rhodospirillales</taxon>
        <taxon>Rhodospirillaceae</taxon>
        <taxon>Rhodospirillum</taxon>
    </lineage>
</organism>
<gene>
    <name evidence="1" type="ordered locus">Rru_A1986</name>
</gene>
<dbReference type="AlphaFoldDB" id="Q2RSV9"/>